<sequence>MKRTSNAQQLLQARYLLRNPSGKIIETPHGLFKRVAKHVASVEEKNKAGWEGTFYDLMVNLHFLPNSPTLMNAGLPKGQLSACFVLPVEDSLDGIFSTLKSTALIHQNGGGTGYNFSKLRPRGDRILSSGGTSSGPIAFIKIYNTATEHVKQGGKRRGANMGILNVDHPDIEAFILAKSEGNTLQNFNLSVGITDNFMKAVSANADWNLINPRTGEATKAIRAKSLWELIVSQAWKTGDPGLIFLDTINKHNPIPDQGIIQSTNPCGEVPLLEYESCNLGSLNLSKILKTDNGKRRVDWDMLEKTIEASMRFLDNVISANHYLLPQIETQTKNTRKVGLGVMGWAEMLARLEIPYASVEAVELGEKIMQFIQSKSYAVSESLAGERGVFPKWSNSVFHPNRPMRNATCNSIAPTGNISIIADTSYSIEPLYAVGYRRVGIMGNKTQTEINPFFVESMKALGLWTEKLKSEVLETGSVQHSKMVPKELKKLFETSLEIPWQYHLSHQQAFQKYTDNAVSKTINLSRETPVETVSEIYWNAWEYGLKGITIYRDGSKADQVLQACRLNRSPNC</sequence>
<keyword evidence="7" id="KW-0215">Deoxyribonucleotide synthesis</keyword>
<keyword evidence="6 11" id="KW-0560">Oxidoreductase</keyword>
<dbReference type="Pfam" id="PF02867">
    <property type="entry name" value="Ribonuc_red_lgC"/>
    <property type="match status" value="2"/>
</dbReference>
<dbReference type="InterPro" id="IPR050862">
    <property type="entry name" value="RdRp_reductase_class-2"/>
</dbReference>
<name>A0ABU6IPF8_9FLAO</name>
<comment type="caution">
    <text evidence="14">The sequence shown here is derived from an EMBL/GenBank/DDBJ whole genome shotgun (WGS) entry which is preliminary data.</text>
</comment>
<evidence type="ECO:0000256" key="10">
    <source>
        <dbReference type="ARBA" id="ARBA00047754"/>
    </source>
</evidence>
<dbReference type="PRINTS" id="PR01183">
    <property type="entry name" value="RIBORDTASEM1"/>
</dbReference>
<keyword evidence="15" id="KW-1185">Reference proteome</keyword>
<organism evidence="14 15">
    <name type="scientific">Flagellimonas halotolerans</name>
    <dbReference type="NCBI Taxonomy" id="3112164"/>
    <lineage>
        <taxon>Bacteria</taxon>
        <taxon>Pseudomonadati</taxon>
        <taxon>Bacteroidota</taxon>
        <taxon>Flavobacteriia</taxon>
        <taxon>Flavobacteriales</taxon>
        <taxon>Flavobacteriaceae</taxon>
        <taxon>Flagellimonas</taxon>
    </lineage>
</organism>
<dbReference type="Pfam" id="PF00317">
    <property type="entry name" value="Ribonuc_red_lgN"/>
    <property type="match status" value="1"/>
</dbReference>
<dbReference type="SUPFAM" id="SSF48168">
    <property type="entry name" value="R1 subunit of ribonucleotide reductase, N-terminal domain"/>
    <property type="match status" value="1"/>
</dbReference>
<keyword evidence="5 11" id="KW-0547">Nucleotide-binding</keyword>
<dbReference type="InterPro" id="IPR008926">
    <property type="entry name" value="RNR_R1-su_N"/>
</dbReference>
<comment type="catalytic activity">
    <reaction evidence="10 11">
        <text>a 2'-deoxyribonucleoside 5'-diphosphate + [thioredoxin]-disulfide + H2O = a ribonucleoside 5'-diphosphate + [thioredoxin]-dithiol</text>
        <dbReference type="Rhea" id="RHEA:23252"/>
        <dbReference type="Rhea" id="RHEA-COMP:10698"/>
        <dbReference type="Rhea" id="RHEA-COMP:10700"/>
        <dbReference type="ChEBI" id="CHEBI:15377"/>
        <dbReference type="ChEBI" id="CHEBI:29950"/>
        <dbReference type="ChEBI" id="CHEBI:50058"/>
        <dbReference type="ChEBI" id="CHEBI:57930"/>
        <dbReference type="ChEBI" id="CHEBI:73316"/>
        <dbReference type="EC" id="1.17.4.1"/>
    </reaction>
</comment>
<dbReference type="InterPro" id="IPR000788">
    <property type="entry name" value="RNR_lg_C"/>
</dbReference>
<keyword evidence="4 11" id="KW-0237">DNA synthesis</keyword>
<evidence type="ECO:0000259" key="12">
    <source>
        <dbReference type="Pfam" id="PF00317"/>
    </source>
</evidence>
<dbReference type="InterPro" id="IPR013344">
    <property type="entry name" value="RNR_NrdJ/NrdZ"/>
</dbReference>
<evidence type="ECO:0000256" key="3">
    <source>
        <dbReference type="ARBA" id="ARBA00022628"/>
    </source>
</evidence>
<comment type="similarity">
    <text evidence="2 11">Belongs to the ribonucleoside diphosphate reductase class-2 family.</text>
</comment>
<evidence type="ECO:0000256" key="8">
    <source>
        <dbReference type="ARBA" id="ARBA00023157"/>
    </source>
</evidence>
<dbReference type="CDD" id="cd02888">
    <property type="entry name" value="RNR_II_dimer"/>
    <property type="match status" value="1"/>
</dbReference>
<evidence type="ECO:0000313" key="14">
    <source>
        <dbReference type="EMBL" id="MEC4264997.1"/>
    </source>
</evidence>
<evidence type="ECO:0000259" key="13">
    <source>
        <dbReference type="Pfam" id="PF02867"/>
    </source>
</evidence>
<gene>
    <name evidence="14" type="ORF">VOP03_06545</name>
</gene>
<dbReference type="SUPFAM" id="SSF51998">
    <property type="entry name" value="PFL-like glycyl radical enzymes"/>
    <property type="match status" value="1"/>
</dbReference>
<evidence type="ECO:0000256" key="1">
    <source>
        <dbReference type="ARBA" id="ARBA00001922"/>
    </source>
</evidence>
<reference evidence="14 15" key="1">
    <citation type="submission" date="2024-01" db="EMBL/GenBank/DDBJ databases">
        <title>The strains designed SYSU M86414 and SYSU M84420 isolated from the marine sediment in San Sha City (Hainan Province, China).</title>
        <authorList>
            <person name="Guo D."/>
        </authorList>
    </citation>
    <scope>NUCLEOTIDE SEQUENCE [LARGE SCALE GENOMIC DNA]</scope>
    <source>
        <strain evidence="14 15">SYSU M84420</strain>
    </source>
</reference>
<dbReference type="RefSeq" id="WP_326278016.1">
    <property type="nucleotide sequence ID" value="NZ_JAYKYV010000004.1"/>
</dbReference>
<keyword evidence="9 11" id="KW-0170">Cobalt</keyword>
<dbReference type="EMBL" id="JAYMGW010000004">
    <property type="protein sequence ID" value="MEC4264997.1"/>
    <property type="molecule type" value="Genomic_DNA"/>
</dbReference>
<dbReference type="PANTHER" id="PTHR43371">
    <property type="entry name" value="VITAMIN B12-DEPENDENT RIBONUCLEOTIDE REDUCTASE"/>
    <property type="match status" value="1"/>
</dbReference>
<dbReference type="InterPro" id="IPR013509">
    <property type="entry name" value="RNR_lsu_N"/>
</dbReference>
<accession>A0ABU6IPF8</accession>
<evidence type="ECO:0000256" key="5">
    <source>
        <dbReference type="ARBA" id="ARBA00022741"/>
    </source>
</evidence>
<protein>
    <recommendedName>
        <fullName evidence="11">Vitamin B12-dependent ribonucleotide reductase</fullName>
        <ecNumber evidence="11">1.17.4.1</ecNumber>
    </recommendedName>
</protein>
<dbReference type="GO" id="GO:0004748">
    <property type="term" value="F:ribonucleoside-diphosphate reductase activity, thioredoxin disulfide as acceptor"/>
    <property type="evidence" value="ECO:0007669"/>
    <property type="project" value="UniProtKB-EC"/>
</dbReference>
<evidence type="ECO:0000256" key="9">
    <source>
        <dbReference type="ARBA" id="ARBA00023285"/>
    </source>
</evidence>
<evidence type="ECO:0000256" key="4">
    <source>
        <dbReference type="ARBA" id="ARBA00022634"/>
    </source>
</evidence>
<proteinExistence type="inferred from homology"/>
<keyword evidence="8" id="KW-1015">Disulfide bond</keyword>
<dbReference type="Proteomes" id="UP001355298">
    <property type="component" value="Unassembled WGS sequence"/>
</dbReference>
<feature type="domain" description="Ribonucleotide reductase large subunit C-terminal" evidence="13">
    <location>
        <begin position="81"/>
        <end position="396"/>
    </location>
</feature>
<evidence type="ECO:0000256" key="6">
    <source>
        <dbReference type="ARBA" id="ARBA00023002"/>
    </source>
</evidence>
<comment type="cofactor">
    <cofactor evidence="1 11">
        <name>adenosylcob(III)alamin</name>
        <dbReference type="ChEBI" id="CHEBI:18408"/>
    </cofactor>
</comment>
<feature type="domain" description="Ribonucleotide reductase large subunit C-terminal" evidence="13">
    <location>
        <begin position="402"/>
        <end position="550"/>
    </location>
</feature>
<dbReference type="NCBIfam" id="TIGR02504">
    <property type="entry name" value="NrdJ_Z"/>
    <property type="match status" value="1"/>
</dbReference>
<evidence type="ECO:0000256" key="2">
    <source>
        <dbReference type="ARBA" id="ARBA00007405"/>
    </source>
</evidence>
<comment type="function">
    <text evidence="11">Catalyzes the reduction of ribonucleotides to deoxyribonucleotides. May function to provide a pool of deoxyribonucleotide precursors for DNA repair during oxygen limitation and/or for immediate growth after restoration of oxygen.</text>
</comment>
<dbReference type="EC" id="1.17.4.1" evidence="11"/>
<evidence type="ECO:0000256" key="7">
    <source>
        <dbReference type="ARBA" id="ARBA00023116"/>
    </source>
</evidence>
<dbReference type="PANTHER" id="PTHR43371:SF1">
    <property type="entry name" value="RIBONUCLEOSIDE-DIPHOSPHATE REDUCTASE"/>
    <property type="match status" value="1"/>
</dbReference>
<keyword evidence="3 11" id="KW-0846">Cobalamin</keyword>
<evidence type="ECO:0000313" key="15">
    <source>
        <dbReference type="Proteomes" id="UP001355298"/>
    </source>
</evidence>
<evidence type="ECO:0000256" key="11">
    <source>
        <dbReference type="RuleBase" id="RU364064"/>
    </source>
</evidence>
<feature type="domain" description="Ribonucleotide reductase large subunit N-terminal" evidence="12">
    <location>
        <begin position="1"/>
        <end position="78"/>
    </location>
</feature>
<dbReference type="Gene3D" id="3.20.70.20">
    <property type="match status" value="1"/>
</dbReference>